<dbReference type="Gene3D" id="3.40.50.200">
    <property type="entry name" value="Peptidase S8/S53 domain"/>
    <property type="match status" value="1"/>
</dbReference>
<dbReference type="SUPFAM" id="SSF52743">
    <property type="entry name" value="Subtilisin-like"/>
    <property type="match status" value="1"/>
</dbReference>
<comment type="caution">
    <text evidence="2">The sequence shown here is derived from an EMBL/GenBank/DDBJ whole genome shotgun (WGS) entry which is preliminary data.</text>
</comment>
<evidence type="ECO:0000256" key="1">
    <source>
        <dbReference type="SAM" id="Phobius"/>
    </source>
</evidence>
<dbReference type="GO" id="GO:0004252">
    <property type="term" value="F:serine-type endopeptidase activity"/>
    <property type="evidence" value="ECO:0007669"/>
    <property type="project" value="InterPro"/>
</dbReference>
<organism evidence="2 3">
    <name type="scientific">Peptoniphilus harei</name>
    <dbReference type="NCBI Taxonomy" id="54005"/>
    <lineage>
        <taxon>Bacteria</taxon>
        <taxon>Bacillati</taxon>
        <taxon>Bacillota</taxon>
        <taxon>Tissierellia</taxon>
        <taxon>Tissierellales</taxon>
        <taxon>Peptoniphilaceae</taxon>
        <taxon>Peptoniphilus</taxon>
    </lineage>
</organism>
<name>A0A943SS01_9FIRM</name>
<proteinExistence type="predicted"/>
<keyword evidence="1" id="KW-0472">Membrane</keyword>
<evidence type="ECO:0008006" key="4">
    <source>
        <dbReference type="Google" id="ProtNLM"/>
    </source>
</evidence>
<keyword evidence="1" id="KW-0812">Transmembrane</keyword>
<dbReference type="GO" id="GO:0006508">
    <property type="term" value="P:proteolysis"/>
    <property type="evidence" value="ECO:0007669"/>
    <property type="project" value="InterPro"/>
</dbReference>
<keyword evidence="1" id="KW-1133">Transmembrane helix</keyword>
<dbReference type="Proteomes" id="UP000748991">
    <property type="component" value="Unassembled WGS sequence"/>
</dbReference>
<accession>A0A943SS01</accession>
<dbReference type="AlphaFoldDB" id="A0A943SS01"/>
<dbReference type="RefSeq" id="WP_278638259.1">
    <property type="nucleotide sequence ID" value="NZ_JAGZZP010000016.1"/>
</dbReference>
<dbReference type="EMBL" id="JAGZZP010000016">
    <property type="protein sequence ID" value="MBS6535610.1"/>
    <property type="molecule type" value="Genomic_DNA"/>
</dbReference>
<evidence type="ECO:0000313" key="2">
    <source>
        <dbReference type="EMBL" id="MBS6535610.1"/>
    </source>
</evidence>
<feature type="transmembrane region" description="Helical" evidence="1">
    <location>
        <begin position="176"/>
        <end position="197"/>
    </location>
</feature>
<dbReference type="InterPro" id="IPR036852">
    <property type="entry name" value="Peptidase_S8/S53_dom_sf"/>
</dbReference>
<gene>
    <name evidence="2" type="ORF">KH327_07245</name>
</gene>
<evidence type="ECO:0000313" key="3">
    <source>
        <dbReference type="Proteomes" id="UP000748991"/>
    </source>
</evidence>
<protein>
    <recommendedName>
        <fullName evidence="4">Peptidase S8/S53 domain-containing protein</fullName>
    </recommendedName>
</protein>
<reference evidence="2" key="1">
    <citation type="submission" date="2021-02" db="EMBL/GenBank/DDBJ databases">
        <title>Infant gut strain persistence is associated with maternal origin, phylogeny, and functional potential including surface adhesion and iron acquisition.</title>
        <authorList>
            <person name="Lou Y.C."/>
        </authorList>
    </citation>
    <scope>NUCLEOTIDE SEQUENCE</scope>
    <source>
        <strain evidence="2">L3_060_052G1_dasL3_060_052G1_concoct_1</strain>
    </source>
</reference>
<sequence length="294" mass="33968">MIVLIDSGINIAQLKQVKAVDIGYGILDENGHGSILADIILKILSINNVNLEIVSLKILDKFKRGTLDGIFKALDYCLELKPSCICMALSISNYNSIEIVKLKQYITKIAKEKIYIITAFENGTYNSYPANFKEVYGCLNSLAYTDYNIENIKKNLIVNATVDSIYFMFQNQIKVIGGNSLLCGIATAYFFIIKFIYKKEILFPDILYKIAEFNKFNTRVKDYKKINAIKMKLKTMKLTNIDNPYLILNDLNKGKLFLEEIKNYNYNVGKKYYLQLHHLLTWNDFVTYLYFENE</sequence>